<protein>
    <submittedName>
        <fullName evidence="1">Uncharacterized protein</fullName>
    </submittedName>
</protein>
<keyword evidence="2" id="KW-1185">Reference proteome</keyword>
<reference evidence="1" key="2">
    <citation type="submission" date="2025-09" db="UniProtKB">
        <authorList>
            <consortium name="Ensembl"/>
        </authorList>
    </citation>
    <scope>IDENTIFICATION</scope>
</reference>
<evidence type="ECO:0000313" key="1">
    <source>
        <dbReference type="Ensembl" id="ENSEBUP00000000416.1"/>
    </source>
</evidence>
<accession>A0A8C4N3H0</accession>
<dbReference type="AlphaFoldDB" id="A0A8C4N3H0"/>
<proteinExistence type="predicted"/>
<sequence>MEDLALLGLQVYWVRPACQEFLGNRERKLLQLLELLDVGVLLAHLEIEVLWDHKDHPEIPDSQGSLVWMAHQERMVCQEYQENQLLSHRLSQRMYAQHVLLAPLDILEYLELKETRATVGNQANMDLLGKRPSLLRGIILLLENSICNAKPSSAHADYLRRAVLDRGDHRALQDLQVCRDKGGAKVQQANLVKKVTWVYLVFQDILVCEALQEYGVQLVNLGNKEYGACLEKREKMGFLEYLVQRDSRAHLDPLDWMENPAHQELQERREAKVFQGFLVSQDLRANMASKGEKETMDSQDLGDNQVHQEIQEKVVFQDRRELLGPWDHLVVLVSEESRARLDLQDYWDHKVIQEFQE</sequence>
<evidence type="ECO:0000313" key="2">
    <source>
        <dbReference type="Proteomes" id="UP000694388"/>
    </source>
</evidence>
<reference evidence="1" key="1">
    <citation type="submission" date="2025-08" db="UniProtKB">
        <authorList>
            <consortium name="Ensembl"/>
        </authorList>
    </citation>
    <scope>IDENTIFICATION</scope>
</reference>
<dbReference type="Proteomes" id="UP000694388">
    <property type="component" value="Unplaced"/>
</dbReference>
<organism evidence="1 2">
    <name type="scientific">Eptatretus burgeri</name>
    <name type="common">Inshore hagfish</name>
    <dbReference type="NCBI Taxonomy" id="7764"/>
    <lineage>
        <taxon>Eukaryota</taxon>
        <taxon>Metazoa</taxon>
        <taxon>Chordata</taxon>
        <taxon>Craniata</taxon>
        <taxon>Vertebrata</taxon>
        <taxon>Cyclostomata</taxon>
        <taxon>Myxini</taxon>
        <taxon>Myxiniformes</taxon>
        <taxon>Myxinidae</taxon>
        <taxon>Eptatretinae</taxon>
        <taxon>Eptatretus</taxon>
    </lineage>
</organism>
<dbReference type="GeneTree" id="ENSGT00940000157234"/>
<dbReference type="Ensembl" id="ENSEBUT00000000712.1">
    <property type="protein sequence ID" value="ENSEBUP00000000416.1"/>
    <property type="gene ID" value="ENSEBUG00000000565.1"/>
</dbReference>
<name>A0A8C4N3H0_EPTBU</name>